<dbReference type="EMBL" id="ML119747">
    <property type="protein sequence ID" value="RPA76321.1"/>
    <property type="molecule type" value="Genomic_DNA"/>
</dbReference>
<dbReference type="Proteomes" id="UP000275078">
    <property type="component" value="Unassembled WGS sequence"/>
</dbReference>
<gene>
    <name evidence="1" type="ORF">BJ508DRAFT_10050</name>
</gene>
<keyword evidence="2" id="KW-1185">Reference proteome</keyword>
<evidence type="ECO:0000313" key="2">
    <source>
        <dbReference type="Proteomes" id="UP000275078"/>
    </source>
</evidence>
<organism evidence="1 2">
    <name type="scientific">Ascobolus immersus RN42</name>
    <dbReference type="NCBI Taxonomy" id="1160509"/>
    <lineage>
        <taxon>Eukaryota</taxon>
        <taxon>Fungi</taxon>
        <taxon>Dikarya</taxon>
        <taxon>Ascomycota</taxon>
        <taxon>Pezizomycotina</taxon>
        <taxon>Pezizomycetes</taxon>
        <taxon>Pezizales</taxon>
        <taxon>Ascobolaceae</taxon>
        <taxon>Ascobolus</taxon>
    </lineage>
</organism>
<evidence type="ECO:0000313" key="1">
    <source>
        <dbReference type="EMBL" id="RPA76321.1"/>
    </source>
</evidence>
<protein>
    <submittedName>
        <fullName evidence="1">Uncharacterized protein</fullName>
    </submittedName>
</protein>
<dbReference type="AlphaFoldDB" id="A0A3N4HWG6"/>
<proteinExistence type="predicted"/>
<accession>A0A3N4HWG6</accession>
<sequence>MILDLLKESKELEGYVCIHRVVRRTSLYTRWRAGLLREQQLELLEIQLRMQMVQLEALFTLDTIDGDVKLVEMKRFLERGKMEVRFLMLLRSERLEALLLRYLLEKKADMEVVRSVDTVYRALENARVDGRWNEE</sequence>
<reference evidence="1 2" key="1">
    <citation type="journal article" date="2018" name="Nat. Ecol. Evol.">
        <title>Pezizomycetes genomes reveal the molecular basis of ectomycorrhizal truffle lifestyle.</title>
        <authorList>
            <person name="Murat C."/>
            <person name="Payen T."/>
            <person name="Noel B."/>
            <person name="Kuo A."/>
            <person name="Morin E."/>
            <person name="Chen J."/>
            <person name="Kohler A."/>
            <person name="Krizsan K."/>
            <person name="Balestrini R."/>
            <person name="Da Silva C."/>
            <person name="Montanini B."/>
            <person name="Hainaut M."/>
            <person name="Levati E."/>
            <person name="Barry K.W."/>
            <person name="Belfiori B."/>
            <person name="Cichocki N."/>
            <person name="Clum A."/>
            <person name="Dockter R.B."/>
            <person name="Fauchery L."/>
            <person name="Guy J."/>
            <person name="Iotti M."/>
            <person name="Le Tacon F."/>
            <person name="Lindquist E.A."/>
            <person name="Lipzen A."/>
            <person name="Malagnac F."/>
            <person name="Mello A."/>
            <person name="Molinier V."/>
            <person name="Miyauchi S."/>
            <person name="Poulain J."/>
            <person name="Riccioni C."/>
            <person name="Rubini A."/>
            <person name="Sitrit Y."/>
            <person name="Splivallo R."/>
            <person name="Traeger S."/>
            <person name="Wang M."/>
            <person name="Zifcakova L."/>
            <person name="Wipf D."/>
            <person name="Zambonelli A."/>
            <person name="Paolocci F."/>
            <person name="Nowrousian M."/>
            <person name="Ottonello S."/>
            <person name="Baldrian P."/>
            <person name="Spatafora J.W."/>
            <person name="Henrissat B."/>
            <person name="Nagy L.G."/>
            <person name="Aury J.M."/>
            <person name="Wincker P."/>
            <person name="Grigoriev I.V."/>
            <person name="Bonfante P."/>
            <person name="Martin F.M."/>
        </authorList>
    </citation>
    <scope>NUCLEOTIDE SEQUENCE [LARGE SCALE GENOMIC DNA]</scope>
    <source>
        <strain evidence="1 2">RN42</strain>
    </source>
</reference>
<name>A0A3N4HWG6_ASCIM</name>